<evidence type="ECO:0000256" key="1">
    <source>
        <dbReference type="SAM" id="MobiDB-lite"/>
    </source>
</evidence>
<dbReference type="AlphaFoldDB" id="A0A833HNL6"/>
<comment type="caution">
    <text evidence="2">The sequence shown here is derived from an EMBL/GenBank/DDBJ whole genome shotgun (WGS) entry which is preliminary data.</text>
</comment>
<dbReference type="PROSITE" id="PS51257">
    <property type="entry name" value="PROKAR_LIPOPROTEIN"/>
    <property type="match status" value="1"/>
</dbReference>
<reference evidence="2 3" key="1">
    <citation type="submission" date="2019-10" db="EMBL/GenBank/DDBJ databases">
        <title>Alkaliphilus serpentinus sp. nov. and Alkaliphilus pronyensis sp. nov., two novel anaerobic alkaliphilic species isolated from the serpentinized-hosted hydrothermal field of the Prony Bay (New Caledonia).</title>
        <authorList>
            <person name="Postec A."/>
        </authorList>
    </citation>
    <scope>NUCLEOTIDE SEQUENCE [LARGE SCALE GENOMIC DNA]</scope>
    <source>
        <strain evidence="2 3">LacT</strain>
    </source>
</reference>
<evidence type="ECO:0000313" key="3">
    <source>
        <dbReference type="Proteomes" id="UP000465601"/>
    </source>
</evidence>
<organism evidence="2 3">
    <name type="scientific">Alkaliphilus serpentinus</name>
    <dbReference type="NCBI Taxonomy" id="1482731"/>
    <lineage>
        <taxon>Bacteria</taxon>
        <taxon>Bacillati</taxon>
        <taxon>Bacillota</taxon>
        <taxon>Clostridia</taxon>
        <taxon>Peptostreptococcales</taxon>
        <taxon>Natronincolaceae</taxon>
        <taxon>Alkaliphilus</taxon>
    </lineage>
</organism>
<keyword evidence="3" id="KW-1185">Reference proteome</keyword>
<evidence type="ECO:0008006" key="4">
    <source>
        <dbReference type="Google" id="ProtNLM"/>
    </source>
</evidence>
<dbReference type="RefSeq" id="WP_151865983.1">
    <property type="nucleotide sequence ID" value="NZ_WBZB01000026.1"/>
</dbReference>
<feature type="region of interest" description="Disordered" evidence="1">
    <location>
        <begin position="26"/>
        <end position="61"/>
    </location>
</feature>
<proteinExistence type="predicted"/>
<sequence>MKNKHVRILVFLLIVVCVFSFGCRGEEEAPEGQNPQTPDEISDKPQEEVEEVTDEEITSEIQQEEGVIGGKVYESDEYMVGTMVIEKGVSQERINQLAAKYADQLKEKYPDKKINVQAVQDGKNVAEITKE</sequence>
<dbReference type="EMBL" id="WBZB01000026">
    <property type="protein sequence ID" value="KAB3529681.1"/>
    <property type="molecule type" value="Genomic_DNA"/>
</dbReference>
<feature type="compositionally biased region" description="Acidic residues" evidence="1">
    <location>
        <begin position="48"/>
        <end position="58"/>
    </location>
</feature>
<name>A0A833HNL6_9FIRM</name>
<dbReference type="OrthoDB" id="2974191at2"/>
<protein>
    <recommendedName>
        <fullName evidence="4">Sporulation lipoprotein YhcN/YlaJ (Spore_YhcN_YlaJ)</fullName>
    </recommendedName>
</protein>
<evidence type="ECO:0000313" key="2">
    <source>
        <dbReference type="EMBL" id="KAB3529681.1"/>
    </source>
</evidence>
<dbReference type="Proteomes" id="UP000465601">
    <property type="component" value="Unassembled WGS sequence"/>
</dbReference>
<gene>
    <name evidence="2" type="ORF">F8153_08765</name>
</gene>
<accession>A0A833HNL6</accession>